<evidence type="ECO:0000256" key="1">
    <source>
        <dbReference type="ARBA" id="ARBA00004496"/>
    </source>
</evidence>
<keyword evidence="3 7" id="KW-0853">WD repeat</keyword>
<proteinExistence type="inferred from homology"/>
<protein>
    <submittedName>
        <fullName evidence="9">Transducin family protein/WD-40 repeat family protein</fullName>
    </submittedName>
</protein>
<dbReference type="Pfam" id="PF00400">
    <property type="entry name" value="WD40"/>
    <property type="match status" value="4"/>
</dbReference>
<feature type="repeat" description="WD" evidence="7">
    <location>
        <begin position="250"/>
        <end position="291"/>
    </location>
</feature>
<dbReference type="GO" id="GO:0008033">
    <property type="term" value="P:tRNA processing"/>
    <property type="evidence" value="ECO:0007669"/>
    <property type="project" value="UniProtKB-KW"/>
</dbReference>
<dbReference type="SUPFAM" id="SSF50978">
    <property type="entry name" value="WD40 repeat-like"/>
    <property type="match status" value="3"/>
</dbReference>
<dbReference type="PROSITE" id="PS50082">
    <property type="entry name" value="WD_REPEATS_2"/>
    <property type="match status" value="1"/>
</dbReference>
<dbReference type="PROSITE" id="PS00678">
    <property type="entry name" value="WD_REPEATS_1"/>
    <property type="match status" value="1"/>
</dbReference>
<dbReference type="InterPro" id="IPR019775">
    <property type="entry name" value="WD40_repeat_CS"/>
</dbReference>
<reference evidence="10" key="1">
    <citation type="submission" date="2024-07" db="EMBL/GenBank/DDBJ databases">
        <title>Two chromosome-level genome assemblies of Korean endemic species Abeliophyllum distichum and Forsythia ovata (Oleaceae).</title>
        <authorList>
            <person name="Jang H."/>
        </authorList>
    </citation>
    <scope>NUCLEOTIDE SEQUENCE [LARGE SCALE GENOMIC DNA]</scope>
</reference>
<sequence length="1411" mass="157315">MNKAEQVEWHLRRGHYLGEISALCFLHLPPHLSSLPFLLAGTGSQILVYDLVSGKMINSFQVFDGIRVHGITLEYYHRQLAGSAFALQIAIFGERRVKLFNLQIEQDNQQFPCFHLELTLIHSLPKVGHWVLDVCFLKDGATSSEGGRYLAIGCSDNSVCFWDILRRNVFSDVKSSERCLLYSMRMWGDEVESLLIASGTIFNEIIVWKVVSRNRATALGSPVENKVQLIIDVDFQLPVLKYEDVLISRLIGHEGSIFRIAWFPNGLKLVSVSDDRSARIWEIQAEKASSYSLADDSFNHLTGPVLFGHNARIWDCCICDSLIITAGEDCTCRVWDHDGRELNMIREHIGRGVWRCLYDPHSSLLVTAGFDSAIKVRLHKSSKGLELSKGEEAFIDRKETFALRIPNSCEHVDLMDSKSEYVRCLHFSREDSLYVATNKGYLYHVGLFDNGAFEWIELVRISEGAPIICMDLLSNCSNFPDEVEDWVAVGDGKGSMAIVQVVCGARNPKVEFVYTWSAEKERHLLGTYWCKSLGNRFIFTVSPGGSLKLWRLGHSLQSASLSGSRSCDMCPIAEFVSCFGMRIMCMDASFDEEVLVCGDIRGNLILFSLPRVLLSGVSVAAEVQASPMNYFKGAHGISSVCSVSIVGLCSGQVEIHSTGADGCICYLQHDRDLLNLEFIGMKQAKELSAVRSIFSINDCSENSAVGNYAVGFASSNFIIWNLTAENKVIQISCGGWRRPHSYYLGDVPEMKNCFAFVKDDIIHVHRRWVTENERQIYPQNLHLQFHGMEIHSLCFISGHSLSNSEEEQGFFSGYTWIATGCEDGTVRLTGTEPGKENWLTSKLLGEHVGGSAVRSICSVAKIYIFRSDLLGMPNEVCRQNGTLEEREIPFILISVGAKRVVTAWKQIIRTSNKRVETGSSKLDNKHEKGFSSSSATMPLLSFQWLSTDMPSKSTSYAKRQNTKEVFETAENACIMKSNAVCGESLFSEYKKMDQEDKFENDWRYLAVTAFLVKVAESRISVCFVIVACSDATVTVRALVLPYRLWFDVASLAPLSSPVLALQHVVVPKFLPSKGNVQIGSLYTVISGSTDGSIAFWDLTECVGNFMQRISTLKTENYIEFQKRPRTGRGSQGGRWWRSINSHNLKKKPGGSKSFGHHVLEGNFNTGLVSMETAESSNEMQNHMCATSDVSFSEQRSSPVSPQVSEHSSLVLEEKRDDSSSEMSAVAAIHVLNNVHQSGVNCLCVSDIKDSVIFDSGFSFYVLSGGDDQALSCLRCDLEINHTGQDSENFTAENHCTTSTVNKEERSTCCQIQNHQIKFLSLDKVNSAHSSAVKGVWTDGRWVFSTGLDQRVRCWNLDRGRLVERANLVISVPEPEALDVKACGRNYYLIAIAGRGMQMVEFFPSSGMDSGE</sequence>
<dbReference type="GO" id="GO:0005737">
    <property type="term" value="C:cytoplasm"/>
    <property type="evidence" value="ECO:0007669"/>
    <property type="project" value="UniProtKB-SubCell"/>
</dbReference>
<keyword evidence="4" id="KW-0819">tRNA processing</keyword>
<dbReference type="PANTHER" id="PTHR14344:SF3">
    <property type="entry name" value="WD REPEAT-CONTAINING PROTEIN 6"/>
    <property type="match status" value="1"/>
</dbReference>
<evidence type="ECO:0000256" key="3">
    <source>
        <dbReference type="ARBA" id="ARBA00022574"/>
    </source>
</evidence>
<evidence type="ECO:0000256" key="7">
    <source>
        <dbReference type="PROSITE-ProRule" id="PRU00221"/>
    </source>
</evidence>
<accession>A0ABD1VDN6</accession>
<keyword evidence="10" id="KW-1185">Reference proteome</keyword>
<name>A0ABD1VDN6_9LAMI</name>
<gene>
    <name evidence="9" type="ORF">Fot_16844</name>
</gene>
<comment type="subcellular location">
    <subcellularLocation>
        <location evidence="1">Cytoplasm</location>
    </subcellularLocation>
</comment>
<dbReference type="Proteomes" id="UP001604277">
    <property type="component" value="Unassembled WGS sequence"/>
</dbReference>
<evidence type="ECO:0000313" key="10">
    <source>
        <dbReference type="Proteomes" id="UP001604277"/>
    </source>
</evidence>
<dbReference type="Gene3D" id="2.130.10.10">
    <property type="entry name" value="YVTN repeat-like/Quinoprotein amine dehydrogenase"/>
    <property type="match status" value="5"/>
</dbReference>
<evidence type="ECO:0000256" key="5">
    <source>
        <dbReference type="ARBA" id="ARBA00022737"/>
    </source>
</evidence>
<dbReference type="InterPro" id="IPR036322">
    <property type="entry name" value="WD40_repeat_dom_sf"/>
</dbReference>
<comment type="caution">
    <text evidence="9">The sequence shown here is derived from an EMBL/GenBank/DDBJ whole genome shotgun (WGS) entry which is preliminary data.</text>
</comment>
<dbReference type="PROSITE" id="PS50294">
    <property type="entry name" value="WD_REPEATS_REGION"/>
    <property type="match status" value="1"/>
</dbReference>
<evidence type="ECO:0000256" key="4">
    <source>
        <dbReference type="ARBA" id="ARBA00022694"/>
    </source>
</evidence>
<feature type="region of interest" description="Disordered" evidence="8">
    <location>
        <begin position="1190"/>
        <end position="1209"/>
    </location>
</feature>
<evidence type="ECO:0000313" key="9">
    <source>
        <dbReference type="EMBL" id="KAL2535453.1"/>
    </source>
</evidence>
<dbReference type="InterPro" id="IPR051973">
    <property type="entry name" value="tRNA_Anticodon_Mtase-Reg"/>
</dbReference>
<dbReference type="SMART" id="SM00320">
    <property type="entry name" value="WD40"/>
    <property type="match status" value="10"/>
</dbReference>
<evidence type="ECO:0000256" key="8">
    <source>
        <dbReference type="SAM" id="MobiDB-lite"/>
    </source>
</evidence>
<dbReference type="PANTHER" id="PTHR14344">
    <property type="entry name" value="WD REPEAT PROTEIN"/>
    <property type="match status" value="1"/>
</dbReference>
<dbReference type="InterPro" id="IPR015943">
    <property type="entry name" value="WD40/YVTN_repeat-like_dom_sf"/>
</dbReference>
<organism evidence="9 10">
    <name type="scientific">Forsythia ovata</name>
    <dbReference type="NCBI Taxonomy" id="205694"/>
    <lineage>
        <taxon>Eukaryota</taxon>
        <taxon>Viridiplantae</taxon>
        <taxon>Streptophyta</taxon>
        <taxon>Embryophyta</taxon>
        <taxon>Tracheophyta</taxon>
        <taxon>Spermatophyta</taxon>
        <taxon>Magnoliopsida</taxon>
        <taxon>eudicotyledons</taxon>
        <taxon>Gunneridae</taxon>
        <taxon>Pentapetalae</taxon>
        <taxon>asterids</taxon>
        <taxon>lamiids</taxon>
        <taxon>Lamiales</taxon>
        <taxon>Oleaceae</taxon>
        <taxon>Forsythieae</taxon>
        <taxon>Forsythia</taxon>
    </lineage>
</organism>
<keyword evidence="5" id="KW-0677">Repeat</keyword>
<evidence type="ECO:0000256" key="2">
    <source>
        <dbReference type="ARBA" id="ARBA00022490"/>
    </source>
</evidence>
<comment type="similarity">
    <text evidence="6">Belongs to the WD repeat WDR6 family.</text>
</comment>
<dbReference type="EMBL" id="JBFOLJ010000005">
    <property type="protein sequence ID" value="KAL2535453.1"/>
    <property type="molecule type" value="Genomic_DNA"/>
</dbReference>
<keyword evidence="2" id="KW-0963">Cytoplasm</keyword>
<feature type="compositionally biased region" description="Polar residues" evidence="8">
    <location>
        <begin position="1190"/>
        <end position="1207"/>
    </location>
</feature>
<evidence type="ECO:0000256" key="6">
    <source>
        <dbReference type="ARBA" id="ARBA00038255"/>
    </source>
</evidence>
<dbReference type="InterPro" id="IPR001680">
    <property type="entry name" value="WD40_rpt"/>
</dbReference>